<accession>I3EJZ5</accession>
<dbReference type="AlphaFoldDB" id="I3EJZ5"/>
<dbReference type="Proteomes" id="UP000002872">
    <property type="component" value="Unassembled WGS sequence"/>
</dbReference>
<dbReference type="EMBL" id="GL870876">
    <property type="protein sequence ID" value="EIJ89542.1"/>
    <property type="molecule type" value="Genomic_DNA"/>
</dbReference>
<dbReference type="InParanoid" id="I3EJZ5"/>
<proteinExistence type="predicted"/>
<organism evidence="3 4">
    <name type="scientific">Nematocida parisii (strain ERTm3)</name>
    <name type="common">Nematode killer fungus</name>
    <dbReference type="NCBI Taxonomy" id="935791"/>
    <lineage>
        <taxon>Eukaryota</taxon>
        <taxon>Fungi</taxon>
        <taxon>Fungi incertae sedis</taxon>
        <taxon>Microsporidia</taxon>
        <taxon>Nematocida</taxon>
    </lineage>
</organism>
<evidence type="ECO:0000256" key="2">
    <source>
        <dbReference type="SAM" id="Phobius"/>
    </source>
</evidence>
<keyword evidence="2" id="KW-0812">Transmembrane</keyword>
<gene>
    <name evidence="3" type="ORF">NEQG_00312</name>
</gene>
<keyword evidence="2" id="KW-0472">Membrane</keyword>
<evidence type="ECO:0000313" key="4">
    <source>
        <dbReference type="Proteomes" id="UP000002872"/>
    </source>
</evidence>
<dbReference type="OrthoDB" id="2189604at2759"/>
<sequence>MNRTPRVNVIGINNERCNIDIGLEDIIKRYKEIRDNTSGETDVAKMGEYQILDYIFNSSISVASKSTSVIGPNDLKQILMALLFESIINNELNNENIANVRNIFFKRFENAENSSAEEKENIIRTNLETRQYKPQENNYRPNLLEQLFKDINQFLYYYNANNNRISGYREFVIDHINNYITYLYIADSYELKQSLRGVLEGYENNEDTKETSENGLYTLEELYKNSINGASFVEIGLNLIFMYRDEIKKCYANKTLITGFSGYEKKILKSIRAYLDRIIQERALYFKVITIHNVNKFIPQCVSNGLFLNNLEMCTPEIEKEIGMGTSLYLVLGLSQLSIDNKSIIMNELAKTQARIEELEKQENNYNKIPENTDCDNLIDRTQNRLNKKVRIIKNLNNYYAKVNECLNAISLIEILDKSQKDFIIAQAQTYLRYFDTSIKLNSPEELHRPSILKVLRKLKTPAMVMVIVILIIILIWMVISNPRRITKQII</sequence>
<dbReference type="HOGENOM" id="CLU_555595_0_0_1"/>
<evidence type="ECO:0000313" key="3">
    <source>
        <dbReference type="EMBL" id="EIJ89542.1"/>
    </source>
</evidence>
<dbReference type="OMA" id="YTERNEN"/>
<dbReference type="VEuPathDB" id="MicrosporidiaDB:NEQG_00312"/>
<keyword evidence="4" id="KW-1185">Reference proteome</keyword>
<reference evidence="3" key="1">
    <citation type="submission" date="2011-01" db="EMBL/GenBank/DDBJ databases">
        <title>The Genome Sequence of Nematocida parisii strain ERTm3.</title>
        <authorList>
            <consortium name="The Broad Institute Genome Sequencing Platform"/>
            <consortium name="The Broad Institute Genome Sequencing Center for Infectious Disease"/>
            <person name="Cuomo C."/>
            <person name="Troemel E."/>
            <person name="Young S.K."/>
            <person name="Zeng Q."/>
            <person name="Gargeya S."/>
            <person name="Fitzgerald M."/>
            <person name="Haas B."/>
            <person name="Abouelleil A."/>
            <person name="Alvarado L."/>
            <person name="Arachchi H.M."/>
            <person name="Berlin A."/>
            <person name="Chapman S.B."/>
            <person name="Gearin G."/>
            <person name="Goldberg J."/>
            <person name="Griggs A."/>
            <person name="Gujja S."/>
            <person name="Hansen M."/>
            <person name="Heiman D."/>
            <person name="Howarth C."/>
            <person name="Larimer J."/>
            <person name="Lui A."/>
            <person name="MacDonald P.J.P."/>
            <person name="McCowen C."/>
            <person name="Montmayeur A."/>
            <person name="Murphy C."/>
            <person name="Neiman D."/>
            <person name="Pearson M."/>
            <person name="Priest M."/>
            <person name="Roberts A."/>
            <person name="Saif S."/>
            <person name="Shea T."/>
            <person name="Sisk P."/>
            <person name="Stolte C."/>
            <person name="Sykes S."/>
            <person name="Wortman J."/>
            <person name="Nusbaum C."/>
            <person name="Birren B."/>
        </authorList>
    </citation>
    <scope>NUCLEOTIDE SEQUENCE</scope>
    <source>
        <strain evidence="3">ERTm3</strain>
    </source>
</reference>
<evidence type="ECO:0000256" key="1">
    <source>
        <dbReference type="SAM" id="Coils"/>
    </source>
</evidence>
<keyword evidence="2" id="KW-1133">Transmembrane helix</keyword>
<feature type="transmembrane region" description="Helical" evidence="2">
    <location>
        <begin position="463"/>
        <end position="480"/>
    </location>
</feature>
<keyword evidence="1" id="KW-0175">Coiled coil</keyword>
<feature type="coiled-coil region" evidence="1">
    <location>
        <begin position="342"/>
        <end position="369"/>
    </location>
</feature>
<name>I3EJZ5_NEMP3</name>
<protein>
    <submittedName>
        <fullName evidence="3">Uncharacterized protein</fullName>
    </submittedName>
</protein>